<reference evidence="4 5" key="1">
    <citation type="submission" date="2016-12" db="EMBL/GenBank/DDBJ databases">
        <title>Genome sequencing and description of Paenibacillus sp. nov. from high altitude lake in the Indian Trans- Himalayas.</title>
        <authorList>
            <person name="Kiran S."/>
            <person name="Swarnkar M.K."/>
            <person name="Rana A."/>
            <person name="Tewari R."/>
            <person name="Gulati A."/>
        </authorList>
    </citation>
    <scope>NUCLEOTIDE SEQUENCE [LARGE SCALE GENOMIC DNA]</scope>
    <source>
        <strain evidence="4 5">IHBB 9951</strain>
    </source>
</reference>
<name>A0ABX3K158_9BACL</name>
<dbReference type="InterPro" id="IPR023796">
    <property type="entry name" value="Serpin_dom"/>
</dbReference>
<feature type="signal peptide" evidence="2">
    <location>
        <begin position="1"/>
        <end position="21"/>
    </location>
</feature>
<dbReference type="RefSeq" id="WP_077567921.1">
    <property type="nucleotide sequence ID" value="NZ_MRVI01000001.1"/>
</dbReference>
<accession>A0ABX3K158</accession>
<sequence length="426" mass="46892">MRTWMTVFTCACLLIWLTACGQGDKLPTEGGKKAEQQKKIKVLSEAERKNVLAKVDQDMTQAGRDFALRLHQSLATELEQENLILSPYSITQALALAYNGAAGDTAAEMSAMLGWKDQPLADVNEGNHQLSTLLERGNGVVLNVANSVWYQQGVAMKKDYLNTLQDSYGAEAKGTNLGEDTAMNQINDWVNKKTEGMIPSIFSEPPGGVAVLINAIYFNGGWKDEFDPANTVDESFTLANGNSKQIPMMKREGKYEYKEGEDWLAIRIPYAEGQMHMLVILPKASSSLATLHQELWEDASAWEEGFAYETVRLSLPRFKAEQSFELPKTLQKLGMVKAFDPLEADFSAMAEGGNGFYIDEVKHKAIVDVSETGTKAAAVTSVGIAASAEPSPKPIEMDVNRPFFFAIEDRDTGAWVFMGSVFDPRA</sequence>
<dbReference type="Gene3D" id="2.30.39.10">
    <property type="entry name" value="Alpha-1-antitrypsin, domain 1"/>
    <property type="match status" value="1"/>
</dbReference>
<dbReference type="InterPro" id="IPR042185">
    <property type="entry name" value="Serpin_sf_2"/>
</dbReference>
<evidence type="ECO:0000313" key="4">
    <source>
        <dbReference type="EMBL" id="OOC63179.1"/>
    </source>
</evidence>
<gene>
    <name evidence="4" type="ORF">BBD40_15705</name>
</gene>
<evidence type="ECO:0000256" key="2">
    <source>
        <dbReference type="SAM" id="SignalP"/>
    </source>
</evidence>
<dbReference type="InterPro" id="IPR036186">
    <property type="entry name" value="Serpin_sf"/>
</dbReference>
<feature type="domain" description="Serpin" evidence="3">
    <location>
        <begin position="68"/>
        <end position="424"/>
    </location>
</feature>
<dbReference type="InterPro" id="IPR042178">
    <property type="entry name" value="Serpin_sf_1"/>
</dbReference>
<dbReference type="Proteomes" id="UP000189059">
    <property type="component" value="Unassembled WGS sequence"/>
</dbReference>
<dbReference type="InterPro" id="IPR000215">
    <property type="entry name" value="Serpin_fam"/>
</dbReference>
<dbReference type="Gene3D" id="3.30.497.10">
    <property type="entry name" value="Antithrombin, subunit I, domain 2"/>
    <property type="match status" value="1"/>
</dbReference>
<dbReference type="PANTHER" id="PTHR11461">
    <property type="entry name" value="SERINE PROTEASE INHIBITOR, SERPIN"/>
    <property type="match status" value="1"/>
</dbReference>
<feature type="chain" id="PRO_5046679344" evidence="2">
    <location>
        <begin position="22"/>
        <end position="426"/>
    </location>
</feature>
<dbReference type="SUPFAM" id="SSF56574">
    <property type="entry name" value="Serpins"/>
    <property type="match status" value="1"/>
</dbReference>
<dbReference type="SMART" id="SM00093">
    <property type="entry name" value="SERPIN"/>
    <property type="match status" value="1"/>
</dbReference>
<keyword evidence="5" id="KW-1185">Reference proteome</keyword>
<keyword evidence="2" id="KW-0732">Signal</keyword>
<dbReference type="InterPro" id="IPR023795">
    <property type="entry name" value="Serpin_CS"/>
</dbReference>
<evidence type="ECO:0000313" key="5">
    <source>
        <dbReference type="Proteomes" id="UP000189059"/>
    </source>
</evidence>
<organism evidence="4 5">
    <name type="scientific">Paenibacillus ihbetae</name>
    <dbReference type="NCBI Taxonomy" id="1870820"/>
    <lineage>
        <taxon>Bacteria</taxon>
        <taxon>Bacillati</taxon>
        <taxon>Bacillota</taxon>
        <taxon>Bacilli</taxon>
        <taxon>Bacillales</taxon>
        <taxon>Paenibacillaceae</taxon>
        <taxon>Paenibacillus</taxon>
    </lineage>
</organism>
<evidence type="ECO:0000256" key="1">
    <source>
        <dbReference type="RuleBase" id="RU000411"/>
    </source>
</evidence>
<comment type="caution">
    <text evidence="4">The sequence shown here is derived from an EMBL/GenBank/DDBJ whole genome shotgun (WGS) entry which is preliminary data.</text>
</comment>
<protein>
    <submittedName>
        <fullName evidence="4">Proteinase inhibitor I4 serpin</fullName>
    </submittedName>
</protein>
<dbReference type="PANTHER" id="PTHR11461:SF211">
    <property type="entry name" value="GH10112P-RELATED"/>
    <property type="match status" value="1"/>
</dbReference>
<proteinExistence type="inferred from homology"/>
<dbReference type="EMBL" id="MRVI01000001">
    <property type="protein sequence ID" value="OOC63179.1"/>
    <property type="molecule type" value="Genomic_DNA"/>
</dbReference>
<comment type="similarity">
    <text evidence="1">Belongs to the serpin family.</text>
</comment>
<dbReference type="CDD" id="cd19588">
    <property type="entry name" value="serpin_miropin-like"/>
    <property type="match status" value="1"/>
</dbReference>
<dbReference type="PROSITE" id="PS51257">
    <property type="entry name" value="PROKAR_LIPOPROTEIN"/>
    <property type="match status" value="1"/>
</dbReference>
<dbReference type="Pfam" id="PF00079">
    <property type="entry name" value="Serpin"/>
    <property type="match status" value="1"/>
</dbReference>
<evidence type="ECO:0000259" key="3">
    <source>
        <dbReference type="SMART" id="SM00093"/>
    </source>
</evidence>
<dbReference type="PROSITE" id="PS00284">
    <property type="entry name" value="SERPIN"/>
    <property type="match status" value="1"/>
</dbReference>